<dbReference type="Gene3D" id="3.90.220.20">
    <property type="entry name" value="DNA methylase specificity domains"/>
    <property type="match status" value="2"/>
</dbReference>
<gene>
    <name evidence="6" type="ORF">C4K07_2446</name>
</gene>
<name>A0AAD0ZCN5_9PSED</name>
<keyword evidence="3" id="KW-0238">DNA-binding</keyword>
<dbReference type="InterPro" id="IPR052021">
    <property type="entry name" value="Type-I_RS_S_subunit"/>
</dbReference>
<dbReference type="AlphaFoldDB" id="A0AAD0ZCN5"/>
<dbReference type="RefSeq" id="WP_124301403.1">
    <property type="nucleotide sequence ID" value="NZ_CP027750.1"/>
</dbReference>
<dbReference type="Proteomes" id="UP000280455">
    <property type="component" value="Chromosome"/>
</dbReference>
<organism evidence="6 7">
    <name type="scientific">Pseudomonas chlororaphis subsp. aureofaciens</name>
    <dbReference type="NCBI Taxonomy" id="587851"/>
    <lineage>
        <taxon>Bacteria</taxon>
        <taxon>Pseudomonadati</taxon>
        <taxon>Pseudomonadota</taxon>
        <taxon>Gammaproteobacteria</taxon>
        <taxon>Pseudomonadales</taxon>
        <taxon>Pseudomonadaceae</taxon>
        <taxon>Pseudomonas</taxon>
    </lineage>
</organism>
<proteinExistence type="inferred from homology"/>
<dbReference type="Pfam" id="PF01420">
    <property type="entry name" value="Methylase_S"/>
    <property type="match status" value="1"/>
</dbReference>
<protein>
    <submittedName>
        <fullName evidence="6">Type I restriction-modification system, specificity subunit S</fullName>
    </submittedName>
</protein>
<dbReference type="GO" id="GO:0003677">
    <property type="term" value="F:DNA binding"/>
    <property type="evidence" value="ECO:0007669"/>
    <property type="project" value="UniProtKB-KW"/>
</dbReference>
<evidence type="ECO:0000259" key="5">
    <source>
        <dbReference type="Pfam" id="PF01420"/>
    </source>
</evidence>
<keyword evidence="2" id="KW-0680">Restriction system</keyword>
<dbReference type="SUPFAM" id="SSF116734">
    <property type="entry name" value="DNA methylase specificity domain"/>
    <property type="match status" value="2"/>
</dbReference>
<sequence>MQVSRQRYTPNDVGPSPLEWSAPQLSQVSELITNGFVGTASPFYTDESGVPYLYGSNVRPNRIDFKGIRYITHDFHEQESKTALKSGDLLMVQSGHIGETAVVPSNLEGANCHAIIVTRLKKDFVHPDYLSYYINSEIGRARLKGLEVGSTILHINTKDLKKFRVLLPSLLEQKKIARILSTWDQAIVTIEQLLESSLLQKKGLMQELLTGKLRLQGFHSDWRLIALGKLFKERVETGLNDLPLLSITTEEGVINRKDVGRKDTSNADKSKYLRICQNDIGYNTMRMWQGVSGISNQEGIVSPAYTVLIPQTGVDSLFASYLFKLPSLVHVFYRYSQGMVSDTWNLKYSNFAKIKWLVPNLDEQKAIVKVLLVADQEIQILRAKLTCLNQEKKSLMQQLLTGKRRVKVDELEAV</sequence>
<dbReference type="EMBL" id="CP027750">
    <property type="protein sequence ID" value="AZE29231.1"/>
    <property type="molecule type" value="Genomic_DNA"/>
</dbReference>
<dbReference type="GO" id="GO:0009307">
    <property type="term" value="P:DNA restriction-modification system"/>
    <property type="evidence" value="ECO:0007669"/>
    <property type="project" value="UniProtKB-KW"/>
</dbReference>
<feature type="domain" description="Type I restriction modification DNA specificity" evidence="5">
    <location>
        <begin position="19"/>
        <end position="192"/>
    </location>
</feature>
<evidence type="ECO:0000256" key="4">
    <source>
        <dbReference type="SAM" id="Coils"/>
    </source>
</evidence>
<evidence type="ECO:0000313" key="6">
    <source>
        <dbReference type="EMBL" id="AZE29231.1"/>
    </source>
</evidence>
<evidence type="ECO:0000256" key="1">
    <source>
        <dbReference type="ARBA" id="ARBA00010923"/>
    </source>
</evidence>
<evidence type="ECO:0000313" key="7">
    <source>
        <dbReference type="Proteomes" id="UP000280455"/>
    </source>
</evidence>
<dbReference type="PANTHER" id="PTHR30408">
    <property type="entry name" value="TYPE-1 RESTRICTION ENZYME ECOKI SPECIFICITY PROTEIN"/>
    <property type="match status" value="1"/>
</dbReference>
<feature type="coiled-coil region" evidence="4">
    <location>
        <begin position="371"/>
        <end position="398"/>
    </location>
</feature>
<dbReference type="PANTHER" id="PTHR30408:SF12">
    <property type="entry name" value="TYPE I RESTRICTION ENZYME MJAVIII SPECIFICITY SUBUNIT"/>
    <property type="match status" value="1"/>
</dbReference>
<evidence type="ECO:0000256" key="3">
    <source>
        <dbReference type="ARBA" id="ARBA00023125"/>
    </source>
</evidence>
<evidence type="ECO:0000256" key="2">
    <source>
        <dbReference type="ARBA" id="ARBA00022747"/>
    </source>
</evidence>
<keyword evidence="4" id="KW-0175">Coiled coil</keyword>
<accession>A0AAD0ZCN5</accession>
<dbReference type="CDD" id="cd17246">
    <property type="entry name" value="RMtype1_S_SonII-TRD2-CR2_like"/>
    <property type="match status" value="1"/>
</dbReference>
<comment type="similarity">
    <text evidence="1">Belongs to the type-I restriction system S methylase family.</text>
</comment>
<dbReference type="InterPro" id="IPR044946">
    <property type="entry name" value="Restrct_endonuc_typeI_TRD_sf"/>
</dbReference>
<dbReference type="InterPro" id="IPR000055">
    <property type="entry name" value="Restrct_endonuc_typeI_TRD"/>
</dbReference>
<reference evidence="6 7" key="1">
    <citation type="submission" date="2018-03" db="EMBL/GenBank/DDBJ databases">
        <title>Diversity of phytobeneficial traits revealed by whole-genome analysis of worldwide-isolated phenazine-producing Pseudomonas spp.</title>
        <authorList>
            <person name="Biessy A."/>
            <person name="Novinscak A."/>
            <person name="Blom J."/>
            <person name="Leger G."/>
            <person name="Thomashow L.S."/>
            <person name="Cazorla F.M."/>
            <person name="Josic D."/>
            <person name="Filion M."/>
        </authorList>
    </citation>
    <scope>NUCLEOTIDE SEQUENCE [LARGE SCALE GENOMIC DNA]</scope>
    <source>
        <strain evidence="6 7">ChPhzS24</strain>
    </source>
</reference>
<dbReference type="Gene3D" id="1.10.287.1120">
    <property type="entry name" value="Bipartite methylase S protein"/>
    <property type="match status" value="1"/>
</dbReference>